<name>M1DQ09_SOLTU</name>
<feature type="region of interest" description="Disordered" evidence="1">
    <location>
        <begin position="1"/>
        <end position="63"/>
    </location>
</feature>
<reference evidence="3" key="1">
    <citation type="journal article" date="2011" name="Nature">
        <title>Genome sequence and analysis of the tuber crop potato.</title>
        <authorList>
            <consortium name="The Potato Genome Sequencing Consortium"/>
        </authorList>
    </citation>
    <scope>NUCLEOTIDE SEQUENCE [LARGE SCALE GENOMIC DNA]</scope>
    <source>
        <strain evidence="3">cv. DM1-3 516 R44</strain>
    </source>
</reference>
<evidence type="ECO:0000313" key="3">
    <source>
        <dbReference type="Proteomes" id="UP000011115"/>
    </source>
</evidence>
<dbReference type="Proteomes" id="UP000011115">
    <property type="component" value="Unassembled WGS sequence"/>
</dbReference>
<dbReference type="InParanoid" id="M1DQ09"/>
<dbReference type="Gramene" id="PGSC0003DMT400092542">
    <property type="protein sequence ID" value="PGSC0003DMT400092542"/>
    <property type="gene ID" value="PGSC0003DMG400042113"/>
</dbReference>
<feature type="compositionally biased region" description="Polar residues" evidence="1">
    <location>
        <begin position="44"/>
        <end position="55"/>
    </location>
</feature>
<proteinExistence type="predicted"/>
<dbReference type="PaxDb" id="4113-PGSC0003DMT400092542"/>
<accession>M1DQ09</accession>
<dbReference type="EnsemblPlants" id="PGSC0003DMT400092542">
    <property type="protein sequence ID" value="PGSC0003DMT400092542"/>
    <property type="gene ID" value="PGSC0003DMG400042113"/>
</dbReference>
<dbReference type="SUPFAM" id="SSF46579">
    <property type="entry name" value="Prefoldin"/>
    <property type="match status" value="1"/>
</dbReference>
<evidence type="ECO:0000313" key="2">
    <source>
        <dbReference type="EnsemblPlants" id="PGSC0003DMT400092542"/>
    </source>
</evidence>
<dbReference type="HOGENOM" id="CLU_105626_0_0_1"/>
<keyword evidence="3" id="KW-1185">Reference proteome</keyword>
<dbReference type="AlphaFoldDB" id="M1DQ09"/>
<sequence length="162" mass="18371">MANEGDVNATSTTNVRPDGGKKNHKGKKHQKSNEEMLLDPTPSEVLTSHPHSTTEASDDELGEEAIDVTVREEWIARIETVRQAVEILDRRLNVADGKFKTLEDFILKETDNIRKKLEGRQRAEFEMKEAITFLEFRLMEALSTIDTMKAEMKALKEGVEAE</sequence>
<reference evidence="2" key="2">
    <citation type="submission" date="2015-06" db="UniProtKB">
        <authorList>
            <consortium name="EnsemblPlants"/>
        </authorList>
    </citation>
    <scope>IDENTIFICATION</scope>
    <source>
        <strain evidence="2">DM1-3 516 R44</strain>
    </source>
</reference>
<evidence type="ECO:0000256" key="1">
    <source>
        <dbReference type="SAM" id="MobiDB-lite"/>
    </source>
</evidence>
<organism evidence="2 3">
    <name type="scientific">Solanum tuberosum</name>
    <name type="common">Potato</name>
    <dbReference type="NCBI Taxonomy" id="4113"/>
    <lineage>
        <taxon>Eukaryota</taxon>
        <taxon>Viridiplantae</taxon>
        <taxon>Streptophyta</taxon>
        <taxon>Embryophyta</taxon>
        <taxon>Tracheophyta</taxon>
        <taxon>Spermatophyta</taxon>
        <taxon>Magnoliopsida</taxon>
        <taxon>eudicotyledons</taxon>
        <taxon>Gunneridae</taxon>
        <taxon>Pentapetalae</taxon>
        <taxon>asterids</taxon>
        <taxon>lamiids</taxon>
        <taxon>Solanales</taxon>
        <taxon>Solanaceae</taxon>
        <taxon>Solanoideae</taxon>
        <taxon>Solaneae</taxon>
        <taxon>Solanum</taxon>
    </lineage>
</organism>
<protein>
    <submittedName>
        <fullName evidence="2">Uncharacterized protein</fullName>
    </submittedName>
</protein>